<dbReference type="AlphaFoldDB" id="A0A839IY18"/>
<keyword evidence="4" id="KW-0175">Coiled coil</keyword>
<feature type="domain" description="GGDEF" evidence="6">
    <location>
        <begin position="246"/>
        <end position="378"/>
    </location>
</feature>
<dbReference type="InterPro" id="IPR043128">
    <property type="entry name" value="Rev_trsase/Diguanyl_cyclase"/>
</dbReference>
<feature type="coiled-coil region" evidence="4">
    <location>
        <begin position="178"/>
        <end position="216"/>
    </location>
</feature>
<dbReference type="FunFam" id="3.30.70.270:FF:000001">
    <property type="entry name" value="Diguanylate cyclase domain protein"/>
    <property type="match status" value="1"/>
</dbReference>
<feature type="transmembrane region" description="Helical" evidence="5">
    <location>
        <begin position="126"/>
        <end position="146"/>
    </location>
</feature>
<dbReference type="Pfam" id="PF00990">
    <property type="entry name" value="GGDEF"/>
    <property type="match status" value="1"/>
</dbReference>
<dbReference type="InterPro" id="IPR029787">
    <property type="entry name" value="Nucleotide_cyclase"/>
</dbReference>
<dbReference type="Gene3D" id="3.30.70.270">
    <property type="match status" value="1"/>
</dbReference>
<feature type="transmembrane region" description="Helical" evidence="5">
    <location>
        <begin position="158"/>
        <end position="178"/>
    </location>
</feature>
<feature type="transmembrane region" description="Helical" evidence="5">
    <location>
        <begin position="102"/>
        <end position="119"/>
    </location>
</feature>
<dbReference type="PROSITE" id="PS50887">
    <property type="entry name" value="GGDEF"/>
    <property type="match status" value="1"/>
</dbReference>
<comment type="catalytic activity">
    <reaction evidence="3">
        <text>2 GTP = 3',3'-c-di-GMP + 2 diphosphate</text>
        <dbReference type="Rhea" id="RHEA:24898"/>
        <dbReference type="ChEBI" id="CHEBI:33019"/>
        <dbReference type="ChEBI" id="CHEBI:37565"/>
        <dbReference type="ChEBI" id="CHEBI:58805"/>
        <dbReference type="EC" id="2.7.7.65"/>
    </reaction>
</comment>
<keyword evidence="8" id="KW-1185">Reference proteome</keyword>
<proteinExistence type="predicted"/>
<comment type="caution">
    <text evidence="7">The sequence shown here is derived from an EMBL/GenBank/DDBJ whole genome shotgun (WGS) entry which is preliminary data.</text>
</comment>
<dbReference type="NCBIfam" id="TIGR00254">
    <property type="entry name" value="GGDEF"/>
    <property type="match status" value="1"/>
</dbReference>
<reference evidence="7 8" key="1">
    <citation type="submission" date="2020-08" db="EMBL/GenBank/DDBJ databases">
        <title>Oceanospirillum sp. nov. isolated from marine sediment.</title>
        <authorList>
            <person name="Ji X."/>
        </authorList>
    </citation>
    <scope>NUCLEOTIDE SEQUENCE [LARGE SCALE GENOMIC DNA]</scope>
    <source>
        <strain evidence="7 8">D5</strain>
    </source>
</reference>
<dbReference type="EC" id="2.7.7.65" evidence="2"/>
<dbReference type="GO" id="GO:0005886">
    <property type="term" value="C:plasma membrane"/>
    <property type="evidence" value="ECO:0007669"/>
    <property type="project" value="TreeGrafter"/>
</dbReference>
<accession>A0A839IY18</accession>
<protein>
    <recommendedName>
        <fullName evidence="2">diguanylate cyclase</fullName>
        <ecNumber evidence="2">2.7.7.65</ecNumber>
    </recommendedName>
</protein>
<dbReference type="EMBL" id="JACJFM010000049">
    <property type="protein sequence ID" value="MBB1489277.1"/>
    <property type="molecule type" value="Genomic_DNA"/>
</dbReference>
<dbReference type="GO" id="GO:1902201">
    <property type="term" value="P:negative regulation of bacterial-type flagellum-dependent cell motility"/>
    <property type="evidence" value="ECO:0007669"/>
    <property type="project" value="TreeGrafter"/>
</dbReference>
<dbReference type="InterPro" id="IPR050469">
    <property type="entry name" value="Diguanylate_Cyclase"/>
</dbReference>
<keyword evidence="5" id="KW-0812">Transmembrane</keyword>
<keyword evidence="5" id="KW-1133">Transmembrane helix</keyword>
<evidence type="ECO:0000256" key="2">
    <source>
        <dbReference type="ARBA" id="ARBA00012528"/>
    </source>
</evidence>
<evidence type="ECO:0000256" key="5">
    <source>
        <dbReference type="SAM" id="Phobius"/>
    </source>
</evidence>
<keyword evidence="5" id="KW-0472">Membrane</keyword>
<evidence type="ECO:0000256" key="3">
    <source>
        <dbReference type="ARBA" id="ARBA00034247"/>
    </source>
</evidence>
<sequence>MNLSNRQRHEQRLRIRRLVISALSHGMLLIILGSALTLNLLNSISWEHYFLFIITAAVTQAGFWLIIHYDLNLKLDDPSMTLLQMSTAIIWFSLVISELPEVRGALLILYVMVMLFGIFQLSMLEFAFAGLLSLVCFGAVIIADISFRPEITSLKLSIMQWIILATAQTWIALFGSYVRKLSERLKRQRSVLKASNDKMVRTNEELEQAMLQLDEIAGTDELTGILNRRRFFQEAEARLHNIDNYQACALCMIDIDYFKGINDRYGHQCGDQVLEQFSRIASSCLRTTDLFGRYGGEEFILLLPHNNQESGIKVAERIRQSFSSHCFNELEQGLSFTLSAGITLHRWGEPLENTLKRADDALYRAKKGGRNQTVYISGARNQPA</sequence>
<feature type="transmembrane region" description="Helical" evidence="5">
    <location>
        <begin position="79"/>
        <end position="96"/>
    </location>
</feature>
<feature type="transmembrane region" description="Helical" evidence="5">
    <location>
        <begin position="20"/>
        <end position="42"/>
    </location>
</feature>
<dbReference type="InterPro" id="IPR000160">
    <property type="entry name" value="GGDEF_dom"/>
</dbReference>
<evidence type="ECO:0000313" key="7">
    <source>
        <dbReference type="EMBL" id="MBB1489277.1"/>
    </source>
</evidence>
<evidence type="ECO:0000256" key="1">
    <source>
        <dbReference type="ARBA" id="ARBA00001946"/>
    </source>
</evidence>
<evidence type="ECO:0000259" key="6">
    <source>
        <dbReference type="PROSITE" id="PS50887"/>
    </source>
</evidence>
<evidence type="ECO:0000313" key="8">
    <source>
        <dbReference type="Proteomes" id="UP000565262"/>
    </source>
</evidence>
<dbReference type="Proteomes" id="UP000565262">
    <property type="component" value="Unassembled WGS sequence"/>
</dbReference>
<dbReference type="CDD" id="cd01949">
    <property type="entry name" value="GGDEF"/>
    <property type="match status" value="1"/>
</dbReference>
<feature type="transmembrane region" description="Helical" evidence="5">
    <location>
        <begin position="48"/>
        <end position="67"/>
    </location>
</feature>
<dbReference type="RefSeq" id="WP_182811213.1">
    <property type="nucleotide sequence ID" value="NZ_JACJFM010000049.1"/>
</dbReference>
<dbReference type="SMART" id="SM00267">
    <property type="entry name" value="GGDEF"/>
    <property type="match status" value="1"/>
</dbReference>
<dbReference type="PANTHER" id="PTHR45138:SF9">
    <property type="entry name" value="DIGUANYLATE CYCLASE DGCM-RELATED"/>
    <property type="match status" value="1"/>
</dbReference>
<name>A0A839IY18_9GAMM</name>
<organism evidence="7 8">
    <name type="scientific">Oceanospirillum sediminis</name>
    <dbReference type="NCBI Taxonomy" id="2760088"/>
    <lineage>
        <taxon>Bacteria</taxon>
        <taxon>Pseudomonadati</taxon>
        <taxon>Pseudomonadota</taxon>
        <taxon>Gammaproteobacteria</taxon>
        <taxon>Oceanospirillales</taxon>
        <taxon>Oceanospirillaceae</taxon>
        <taxon>Oceanospirillum</taxon>
    </lineage>
</organism>
<evidence type="ECO:0000256" key="4">
    <source>
        <dbReference type="SAM" id="Coils"/>
    </source>
</evidence>
<dbReference type="GO" id="GO:0052621">
    <property type="term" value="F:diguanylate cyclase activity"/>
    <property type="evidence" value="ECO:0007669"/>
    <property type="project" value="UniProtKB-EC"/>
</dbReference>
<dbReference type="PANTHER" id="PTHR45138">
    <property type="entry name" value="REGULATORY COMPONENTS OF SENSORY TRANSDUCTION SYSTEM"/>
    <property type="match status" value="1"/>
</dbReference>
<dbReference type="GO" id="GO:0043709">
    <property type="term" value="P:cell adhesion involved in single-species biofilm formation"/>
    <property type="evidence" value="ECO:0007669"/>
    <property type="project" value="TreeGrafter"/>
</dbReference>
<comment type="cofactor">
    <cofactor evidence="1">
        <name>Mg(2+)</name>
        <dbReference type="ChEBI" id="CHEBI:18420"/>
    </cofactor>
</comment>
<dbReference type="SUPFAM" id="SSF55073">
    <property type="entry name" value="Nucleotide cyclase"/>
    <property type="match status" value="1"/>
</dbReference>
<gene>
    <name evidence="7" type="ORF">H4O21_21935</name>
</gene>